<dbReference type="InterPro" id="IPR003594">
    <property type="entry name" value="HATPase_dom"/>
</dbReference>
<dbReference type="PANTHER" id="PTHR43065">
    <property type="entry name" value="SENSOR HISTIDINE KINASE"/>
    <property type="match status" value="1"/>
</dbReference>
<dbReference type="EMBL" id="JABSNP010000031">
    <property type="protein sequence ID" value="NRT21334.1"/>
    <property type="molecule type" value="Genomic_DNA"/>
</dbReference>
<proteinExistence type="predicted"/>
<dbReference type="SUPFAM" id="SSF47384">
    <property type="entry name" value="Homodimeric domain of signal transducing histidine kinase"/>
    <property type="match status" value="1"/>
</dbReference>
<keyword evidence="3" id="KW-0597">Phosphoprotein</keyword>
<organism evidence="8 9">
    <name type="scientific">Hymenobacter caeli</name>
    <dbReference type="NCBI Taxonomy" id="2735894"/>
    <lineage>
        <taxon>Bacteria</taxon>
        <taxon>Pseudomonadati</taxon>
        <taxon>Bacteroidota</taxon>
        <taxon>Cytophagia</taxon>
        <taxon>Cytophagales</taxon>
        <taxon>Hymenobacteraceae</taxon>
        <taxon>Hymenobacter</taxon>
    </lineage>
</organism>
<keyword evidence="8" id="KW-0808">Transferase</keyword>
<feature type="compositionally biased region" description="Polar residues" evidence="4">
    <location>
        <begin position="754"/>
        <end position="771"/>
    </location>
</feature>
<sequence>MLPASFYRVAAWLVLLGLSHGPLAAQTPSASRHRYWEARPDSLRQVLATQRADTARLRTLMHLADVSIIVGNETDLKVEEIMETADLSTRLHRPERRAYRLMASGKQLYNAHDLSHALDTLQAAVVAFDRQGRLAYGLLYAMGSLFSELRQPEAMRRYYQARLVYYQQRGATESMAPCYLALAGYCGAQGDYNQALSYNLQALQCYRFFDGNTYNNQLATIGSRYARWGNTAKALHYLQQAVAGLQRRHDDCFYAYDIMAEVYVQRHEYPAALRTLDQALVLPKHPYLSLALKKALVFTLRSAVLVAQGHPALAQPFLQAAQHLADSLHLPLNTGAGTLKLNATWAAYDAARGDAAGAEAHWLAAYRQAREAHSIPLRLAYLRALTRFYQQQGQPAPAARYAVAALALADSLEAREGALHVARYEIEQADRAQTARIAGLRQAQQQDVARARRQRWVLGAVLTVLALIGGFSFLLWRSNRRQQRANALLSQQKAEIQTQRDQTTQALTELRTTQAQLIQKEKMASLGELTAGIAHEIQNPLNFVNNFSEVSSELLAELADEQARPTPDTELEAELVGDLRQNMAKITEHGQRASGIVRGMLEHSRASTGERQATDVNALCDEYLRLAYHGLRAKDKTFNAELKTDFAPALPQVEGVGADLGRVLLNLFNNAFYAVQQRQLAGEPGYMPTLSVQTEQVGKQVHIRVSDNGTGIPESVRAKIFQPFFTTKPTGEGTGLGLSLAHDIIAQGHGGTLSAESQPGQGTTFTITLPA</sequence>
<evidence type="ECO:0000256" key="4">
    <source>
        <dbReference type="SAM" id="MobiDB-lite"/>
    </source>
</evidence>
<evidence type="ECO:0000256" key="2">
    <source>
        <dbReference type="ARBA" id="ARBA00012438"/>
    </source>
</evidence>
<keyword evidence="5" id="KW-1133">Transmembrane helix</keyword>
<evidence type="ECO:0000256" key="1">
    <source>
        <dbReference type="ARBA" id="ARBA00000085"/>
    </source>
</evidence>
<evidence type="ECO:0000259" key="7">
    <source>
        <dbReference type="PROSITE" id="PS50109"/>
    </source>
</evidence>
<reference evidence="8 9" key="1">
    <citation type="submission" date="2020-05" db="EMBL/GenBank/DDBJ databases">
        <title>Genomic Encyclopedia of Type Strains, Phase IV (KMG-V): Genome sequencing to study the core and pangenomes of soil and plant-associated prokaryotes.</title>
        <authorList>
            <person name="Whitman W."/>
        </authorList>
    </citation>
    <scope>NUCLEOTIDE SEQUENCE [LARGE SCALE GENOMIC DNA]</scope>
    <source>
        <strain evidence="8 9">9A</strain>
    </source>
</reference>
<dbReference type="InterPro" id="IPR011990">
    <property type="entry name" value="TPR-like_helical_dom_sf"/>
</dbReference>
<dbReference type="Gene3D" id="1.10.287.130">
    <property type="match status" value="1"/>
</dbReference>
<evidence type="ECO:0000256" key="5">
    <source>
        <dbReference type="SAM" id="Phobius"/>
    </source>
</evidence>
<accession>A0ABX2FYI3</accession>
<evidence type="ECO:0000256" key="3">
    <source>
        <dbReference type="ARBA" id="ARBA00022553"/>
    </source>
</evidence>
<evidence type="ECO:0000256" key="6">
    <source>
        <dbReference type="SAM" id="SignalP"/>
    </source>
</evidence>
<dbReference type="PRINTS" id="PR00344">
    <property type="entry name" value="BCTRLSENSOR"/>
</dbReference>
<gene>
    <name evidence="8" type="ORF">HNP98_004181</name>
</gene>
<dbReference type="SUPFAM" id="SSF55874">
    <property type="entry name" value="ATPase domain of HSP90 chaperone/DNA topoisomerase II/histidine kinase"/>
    <property type="match status" value="1"/>
</dbReference>
<name>A0ABX2FYI3_9BACT</name>
<keyword evidence="6" id="KW-0732">Signal</keyword>
<dbReference type="InterPro" id="IPR003661">
    <property type="entry name" value="HisK_dim/P_dom"/>
</dbReference>
<dbReference type="Proteomes" id="UP000779507">
    <property type="component" value="Unassembled WGS sequence"/>
</dbReference>
<keyword evidence="5" id="KW-0472">Membrane</keyword>
<protein>
    <recommendedName>
        <fullName evidence="2">histidine kinase</fullName>
        <ecNumber evidence="2">2.7.13.3</ecNumber>
    </recommendedName>
</protein>
<dbReference type="InterPro" id="IPR036890">
    <property type="entry name" value="HATPase_C_sf"/>
</dbReference>
<dbReference type="SUPFAM" id="SSF48452">
    <property type="entry name" value="TPR-like"/>
    <property type="match status" value="2"/>
</dbReference>
<dbReference type="PROSITE" id="PS50109">
    <property type="entry name" value="HIS_KIN"/>
    <property type="match status" value="1"/>
</dbReference>
<dbReference type="Pfam" id="PF02518">
    <property type="entry name" value="HATPase_c"/>
    <property type="match status" value="1"/>
</dbReference>
<feature type="signal peptide" evidence="6">
    <location>
        <begin position="1"/>
        <end position="24"/>
    </location>
</feature>
<dbReference type="Gene3D" id="3.30.565.10">
    <property type="entry name" value="Histidine kinase-like ATPase, C-terminal domain"/>
    <property type="match status" value="1"/>
</dbReference>
<evidence type="ECO:0000313" key="9">
    <source>
        <dbReference type="Proteomes" id="UP000779507"/>
    </source>
</evidence>
<dbReference type="PANTHER" id="PTHR43065:SF42">
    <property type="entry name" value="TWO-COMPONENT SENSOR PPRA"/>
    <property type="match status" value="1"/>
</dbReference>
<feature type="domain" description="Histidine kinase" evidence="7">
    <location>
        <begin position="532"/>
        <end position="771"/>
    </location>
</feature>
<keyword evidence="8" id="KW-0418">Kinase</keyword>
<dbReference type="InterPro" id="IPR005467">
    <property type="entry name" value="His_kinase_dom"/>
</dbReference>
<dbReference type="EC" id="2.7.13.3" evidence="2"/>
<evidence type="ECO:0000313" key="8">
    <source>
        <dbReference type="EMBL" id="NRT21334.1"/>
    </source>
</evidence>
<dbReference type="SMART" id="SM00387">
    <property type="entry name" value="HATPase_c"/>
    <property type="match status" value="1"/>
</dbReference>
<comment type="caution">
    <text evidence="8">The sequence shown here is derived from an EMBL/GenBank/DDBJ whole genome shotgun (WGS) entry which is preliminary data.</text>
</comment>
<dbReference type="InterPro" id="IPR004358">
    <property type="entry name" value="Sig_transdc_His_kin-like_C"/>
</dbReference>
<feature type="region of interest" description="Disordered" evidence="4">
    <location>
        <begin position="750"/>
        <end position="771"/>
    </location>
</feature>
<dbReference type="GO" id="GO:0016301">
    <property type="term" value="F:kinase activity"/>
    <property type="evidence" value="ECO:0007669"/>
    <property type="project" value="UniProtKB-KW"/>
</dbReference>
<keyword evidence="5" id="KW-0812">Transmembrane</keyword>
<feature type="transmembrane region" description="Helical" evidence="5">
    <location>
        <begin position="456"/>
        <end position="476"/>
    </location>
</feature>
<dbReference type="CDD" id="cd00082">
    <property type="entry name" value="HisKA"/>
    <property type="match status" value="1"/>
</dbReference>
<feature type="chain" id="PRO_5045579207" description="histidine kinase" evidence="6">
    <location>
        <begin position="25"/>
        <end position="771"/>
    </location>
</feature>
<comment type="catalytic activity">
    <reaction evidence="1">
        <text>ATP + protein L-histidine = ADP + protein N-phospho-L-histidine.</text>
        <dbReference type="EC" id="2.7.13.3"/>
    </reaction>
</comment>
<keyword evidence="9" id="KW-1185">Reference proteome</keyword>
<dbReference type="RefSeq" id="WP_246275261.1">
    <property type="nucleotide sequence ID" value="NZ_JABSNP010000031.1"/>
</dbReference>
<dbReference type="Gene3D" id="1.25.40.10">
    <property type="entry name" value="Tetratricopeptide repeat domain"/>
    <property type="match status" value="1"/>
</dbReference>
<dbReference type="SMART" id="SM00388">
    <property type="entry name" value="HisKA"/>
    <property type="match status" value="1"/>
</dbReference>
<dbReference type="InterPro" id="IPR036097">
    <property type="entry name" value="HisK_dim/P_sf"/>
</dbReference>